<evidence type="ECO:0000256" key="3">
    <source>
        <dbReference type="ARBA" id="ARBA00022989"/>
    </source>
</evidence>
<accession>A0A916ZX93</accession>
<feature type="domain" description="EamA" evidence="6">
    <location>
        <begin position="14"/>
        <end position="144"/>
    </location>
</feature>
<dbReference type="Proteomes" id="UP000644699">
    <property type="component" value="Unassembled WGS sequence"/>
</dbReference>
<feature type="transmembrane region" description="Helical" evidence="5">
    <location>
        <begin position="12"/>
        <end position="33"/>
    </location>
</feature>
<feature type="transmembrane region" description="Helical" evidence="5">
    <location>
        <begin position="252"/>
        <end position="271"/>
    </location>
</feature>
<evidence type="ECO:0000256" key="4">
    <source>
        <dbReference type="ARBA" id="ARBA00023136"/>
    </source>
</evidence>
<keyword evidence="8" id="KW-1185">Reference proteome</keyword>
<evidence type="ECO:0000256" key="1">
    <source>
        <dbReference type="ARBA" id="ARBA00004141"/>
    </source>
</evidence>
<feature type="transmembrane region" description="Helical" evidence="5">
    <location>
        <begin position="96"/>
        <end position="118"/>
    </location>
</feature>
<dbReference type="Pfam" id="PF00892">
    <property type="entry name" value="EamA"/>
    <property type="match status" value="2"/>
</dbReference>
<keyword evidence="3 5" id="KW-1133">Transmembrane helix</keyword>
<name>A0A916ZX93_9HYPH</name>
<dbReference type="PANTHER" id="PTHR32322">
    <property type="entry name" value="INNER MEMBRANE TRANSPORTER"/>
    <property type="match status" value="1"/>
</dbReference>
<dbReference type="GO" id="GO:0016020">
    <property type="term" value="C:membrane"/>
    <property type="evidence" value="ECO:0007669"/>
    <property type="project" value="UniProtKB-SubCell"/>
</dbReference>
<gene>
    <name evidence="7" type="ORF">GCM10011390_41070</name>
</gene>
<dbReference type="InterPro" id="IPR000620">
    <property type="entry name" value="EamA_dom"/>
</dbReference>
<evidence type="ECO:0000313" key="8">
    <source>
        <dbReference type="Proteomes" id="UP000644699"/>
    </source>
</evidence>
<feature type="transmembrane region" description="Helical" evidence="5">
    <location>
        <begin position="277"/>
        <end position="293"/>
    </location>
</feature>
<feature type="transmembrane region" description="Helical" evidence="5">
    <location>
        <begin position="187"/>
        <end position="208"/>
    </location>
</feature>
<reference evidence="7" key="1">
    <citation type="journal article" date="2014" name="Int. J. Syst. Evol. Microbiol.">
        <title>Complete genome sequence of Corynebacterium casei LMG S-19264T (=DSM 44701T), isolated from a smear-ripened cheese.</title>
        <authorList>
            <consortium name="US DOE Joint Genome Institute (JGI-PGF)"/>
            <person name="Walter F."/>
            <person name="Albersmeier A."/>
            <person name="Kalinowski J."/>
            <person name="Ruckert C."/>
        </authorList>
    </citation>
    <scope>NUCLEOTIDE SEQUENCE</scope>
    <source>
        <strain evidence="7">CGMCC 1.15367</strain>
    </source>
</reference>
<feature type="transmembrane region" description="Helical" evidence="5">
    <location>
        <begin position="214"/>
        <end position="240"/>
    </location>
</feature>
<feature type="domain" description="EamA" evidence="6">
    <location>
        <begin position="159"/>
        <end position="292"/>
    </location>
</feature>
<protein>
    <submittedName>
        <fullName evidence="7">ABC transporter permease</fullName>
    </submittedName>
</protein>
<feature type="transmembrane region" description="Helical" evidence="5">
    <location>
        <begin position="39"/>
        <end position="58"/>
    </location>
</feature>
<evidence type="ECO:0000256" key="5">
    <source>
        <dbReference type="SAM" id="Phobius"/>
    </source>
</evidence>
<sequence length="306" mass="31489">MPKPPAMGPLEWALLLLLSVLWGGAFFFSKLALHELPPFTVVLARVAIAALALALYLVATGRALPAGRAAWSAFLGMGLLNNLVPFSLIFWGQTQIASGLASILNATTPIFSIVIAHALTEDETLTAHRLAGIGLGIAGVALLMAGRVAAADGPPLLPMLACLGAACSYGFASVYGRRFRRMGLMPVSVAFGQTAATTLMILPVVLAVDAPWRLAVPSATVMLALGGLALLSTALAYILFFRILAVGGAINASLVTLLIPVSAILLGGLVLGERLGANHFAGMGLIALGLLAIDGRALRVLGRKAA</sequence>
<dbReference type="AlphaFoldDB" id="A0A916ZX93"/>
<dbReference type="InterPro" id="IPR037185">
    <property type="entry name" value="EmrE-like"/>
</dbReference>
<dbReference type="PANTHER" id="PTHR32322:SF9">
    <property type="entry name" value="AMINO-ACID METABOLITE EFFLUX PUMP-RELATED"/>
    <property type="match status" value="1"/>
</dbReference>
<dbReference type="RefSeq" id="WP_244639608.1">
    <property type="nucleotide sequence ID" value="NZ_BMIQ01000007.1"/>
</dbReference>
<evidence type="ECO:0000259" key="6">
    <source>
        <dbReference type="Pfam" id="PF00892"/>
    </source>
</evidence>
<dbReference type="EMBL" id="BMIQ01000007">
    <property type="protein sequence ID" value="GGE17703.1"/>
    <property type="molecule type" value="Genomic_DNA"/>
</dbReference>
<keyword evidence="4 5" id="KW-0472">Membrane</keyword>
<feature type="transmembrane region" description="Helical" evidence="5">
    <location>
        <begin position="70"/>
        <end position="90"/>
    </location>
</feature>
<evidence type="ECO:0000256" key="2">
    <source>
        <dbReference type="ARBA" id="ARBA00022692"/>
    </source>
</evidence>
<feature type="transmembrane region" description="Helical" evidence="5">
    <location>
        <begin position="156"/>
        <end position="175"/>
    </location>
</feature>
<dbReference type="InterPro" id="IPR050638">
    <property type="entry name" value="AA-Vitamin_Transporters"/>
</dbReference>
<organism evidence="7 8">
    <name type="scientific">Aureimonas endophytica</name>
    <dbReference type="NCBI Taxonomy" id="2027858"/>
    <lineage>
        <taxon>Bacteria</taxon>
        <taxon>Pseudomonadati</taxon>
        <taxon>Pseudomonadota</taxon>
        <taxon>Alphaproteobacteria</taxon>
        <taxon>Hyphomicrobiales</taxon>
        <taxon>Aurantimonadaceae</taxon>
        <taxon>Aureimonas</taxon>
    </lineage>
</organism>
<comment type="subcellular location">
    <subcellularLocation>
        <location evidence="1">Membrane</location>
        <topology evidence="1">Multi-pass membrane protein</topology>
    </subcellularLocation>
</comment>
<keyword evidence="2 5" id="KW-0812">Transmembrane</keyword>
<dbReference type="SUPFAM" id="SSF103481">
    <property type="entry name" value="Multidrug resistance efflux transporter EmrE"/>
    <property type="match status" value="2"/>
</dbReference>
<comment type="caution">
    <text evidence="7">The sequence shown here is derived from an EMBL/GenBank/DDBJ whole genome shotgun (WGS) entry which is preliminary data.</text>
</comment>
<evidence type="ECO:0000313" key="7">
    <source>
        <dbReference type="EMBL" id="GGE17703.1"/>
    </source>
</evidence>
<feature type="transmembrane region" description="Helical" evidence="5">
    <location>
        <begin position="130"/>
        <end position="150"/>
    </location>
</feature>
<proteinExistence type="predicted"/>
<reference evidence="7" key="2">
    <citation type="submission" date="2020-09" db="EMBL/GenBank/DDBJ databases">
        <authorList>
            <person name="Sun Q."/>
            <person name="Zhou Y."/>
        </authorList>
    </citation>
    <scope>NUCLEOTIDE SEQUENCE</scope>
    <source>
        <strain evidence="7">CGMCC 1.15367</strain>
    </source>
</reference>